<comment type="caution">
    <text evidence="8">The sequence shown here is derived from an EMBL/GenBank/DDBJ whole genome shotgun (WGS) entry which is preliminary data.</text>
</comment>
<evidence type="ECO:0000256" key="2">
    <source>
        <dbReference type="ARBA" id="ARBA00022908"/>
    </source>
</evidence>
<dbReference type="RefSeq" id="WP_248669378.1">
    <property type="nucleotide sequence ID" value="NZ_JALPRX010000118.1"/>
</dbReference>
<dbReference type="InterPro" id="IPR046668">
    <property type="entry name" value="DUF6538"/>
</dbReference>
<dbReference type="InterPro" id="IPR044068">
    <property type="entry name" value="CB"/>
</dbReference>
<feature type="domain" description="Core-binding (CB)" evidence="7">
    <location>
        <begin position="207"/>
        <end position="286"/>
    </location>
</feature>
<dbReference type="CDD" id="cd01184">
    <property type="entry name" value="INT_C_like_1"/>
    <property type="match status" value="1"/>
</dbReference>
<dbReference type="InterPro" id="IPR050090">
    <property type="entry name" value="Tyrosine_recombinase_XerCD"/>
</dbReference>
<proteinExistence type="inferred from homology"/>
<evidence type="ECO:0000259" key="7">
    <source>
        <dbReference type="PROSITE" id="PS51900"/>
    </source>
</evidence>
<keyword evidence="4" id="KW-0233">DNA recombination</keyword>
<keyword evidence="3 5" id="KW-0238">DNA-binding</keyword>
<dbReference type="PROSITE" id="PS51898">
    <property type="entry name" value="TYR_RECOMBINASE"/>
    <property type="match status" value="1"/>
</dbReference>
<dbReference type="AlphaFoldDB" id="A0A9X1YBZ8"/>
<protein>
    <submittedName>
        <fullName evidence="8">Site-specific integrase</fullName>
    </submittedName>
</protein>
<dbReference type="InterPro" id="IPR002104">
    <property type="entry name" value="Integrase_catalytic"/>
</dbReference>
<feature type="domain" description="Tyr recombinase" evidence="6">
    <location>
        <begin position="312"/>
        <end position="505"/>
    </location>
</feature>
<dbReference type="GO" id="GO:0015074">
    <property type="term" value="P:DNA integration"/>
    <property type="evidence" value="ECO:0007669"/>
    <property type="project" value="UniProtKB-KW"/>
</dbReference>
<name>A0A9X1YBZ8_9PROT</name>
<accession>A0A9X1YBZ8</accession>
<evidence type="ECO:0000256" key="3">
    <source>
        <dbReference type="ARBA" id="ARBA00023125"/>
    </source>
</evidence>
<evidence type="ECO:0000256" key="1">
    <source>
        <dbReference type="ARBA" id="ARBA00008857"/>
    </source>
</evidence>
<organism evidence="8 9">
    <name type="scientific">Roseomonas acroporae</name>
    <dbReference type="NCBI Taxonomy" id="2937791"/>
    <lineage>
        <taxon>Bacteria</taxon>
        <taxon>Pseudomonadati</taxon>
        <taxon>Pseudomonadota</taxon>
        <taxon>Alphaproteobacteria</taxon>
        <taxon>Acetobacterales</taxon>
        <taxon>Roseomonadaceae</taxon>
        <taxon>Roseomonas</taxon>
    </lineage>
</organism>
<dbReference type="Gene3D" id="1.10.150.130">
    <property type="match status" value="1"/>
</dbReference>
<sequence>MPLPMPRPFKRPKSGTYMARLAVPVALRAVVGRVELRRSLNTKDPKEAKRLHPAAMAELQAELDRARLQASGAVVSVPDDRLAALAGDYYRRLARDVDAAPGSMEAADVDLDLVLGELSWVIESDEDESLPGREFIPSERQLEQARQHLLTEGILGDADSIRRMAGHLWTLRYRLARRRLQRAEQNFGPDPEEARYPPPQAPASPAVTMTALLEAHQQERQEQPKTFDKRQSALAHLRAAAGHDDAHKVDKAAVRDMKAARLAKGVKPATVAADFAMLRSLWNWGASNGYLPEGRANPFTGMSPRGAKKHTSEREPFTDDEAARILTAARSERGFLRWLPWVLAFTGCRLEEATGALRADIRQVRGVWVLDIHDRTEGRTLKDGQPVRLVPLHPALTEEGFLRYVEGLPKGGPLFPDLTPGRFGKRSEMATKKLRRWLKGKVGIDQKGKVAGHSWRHRMKDTLRFAGVPAEAADAILGHSNPMNAGGGYGAGWRGRPDELAKELVKVVSPLPPRGGAGP</sequence>
<dbReference type="InterPro" id="IPR013762">
    <property type="entry name" value="Integrase-like_cat_sf"/>
</dbReference>
<evidence type="ECO:0000256" key="5">
    <source>
        <dbReference type="PROSITE-ProRule" id="PRU01248"/>
    </source>
</evidence>
<dbReference type="PANTHER" id="PTHR30349">
    <property type="entry name" value="PHAGE INTEGRASE-RELATED"/>
    <property type="match status" value="1"/>
</dbReference>
<keyword evidence="9" id="KW-1185">Reference proteome</keyword>
<evidence type="ECO:0000313" key="8">
    <source>
        <dbReference type="EMBL" id="MCK8787326.1"/>
    </source>
</evidence>
<dbReference type="InterPro" id="IPR010998">
    <property type="entry name" value="Integrase_recombinase_N"/>
</dbReference>
<comment type="similarity">
    <text evidence="1">Belongs to the 'phage' integrase family.</text>
</comment>
<dbReference type="Pfam" id="PF20172">
    <property type="entry name" value="DUF6538"/>
    <property type="match status" value="1"/>
</dbReference>
<reference evidence="8" key="1">
    <citation type="submission" date="2022-04" db="EMBL/GenBank/DDBJ databases">
        <title>Roseomonas acroporae sp. nov., isolated from coral Acropora digitifera.</title>
        <authorList>
            <person name="Sun H."/>
        </authorList>
    </citation>
    <scope>NUCLEOTIDE SEQUENCE</scope>
    <source>
        <strain evidence="8">NAR14</strain>
    </source>
</reference>
<dbReference type="GO" id="GO:0003677">
    <property type="term" value="F:DNA binding"/>
    <property type="evidence" value="ECO:0007669"/>
    <property type="project" value="UniProtKB-UniRule"/>
</dbReference>
<dbReference type="Proteomes" id="UP001139516">
    <property type="component" value="Unassembled WGS sequence"/>
</dbReference>
<keyword evidence="2" id="KW-0229">DNA integration</keyword>
<evidence type="ECO:0000259" key="6">
    <source>
        <dbReference type="PROSITE" id="PS51898"/>
    </source>
</evidence>
<dbReference type="EMBL" id="JALPRX010000118">
    <property type="protein sequence ID" value="MCK8787326.1"/>
    <property type="molecule type" value="Genomic_DNA"/>
</dbReference>
<dbReference type="Gene3D" id="1.10.443.10">
    <property type="entry name" value="Intergrase catalytic core"/>
    <property type="match status" value="1"/>
</dbReference>
<dbReference type="PROSITE" id="PS51900">
    <property type="entry name" value="CB"/>
    <property type="match status" value="1"/>
</dbReference>
<evidence type="ECO:0000256" key="4">
    <source>
        <dbReference type="ARBA" id="ARBA00023172"/>
    </source>
</evidence>
<dbReference type="GO" id="GO:0006310">
    <property type="term" value="P:DNA recombination"/>
    <property type="evidence" value="ECO:0007669"/>
    <property type="project" value="UniProtKB-KW"/>
</dbReference>
<dbReference type="PANTHER" id="PTHR30349:SF41">
    <property type="entry name" value="INTEGRASE_RECOMBINASE PROTEIN MJ0367-RELATED"/>
    <property type="match status" value="1"/>
</dbReference>
<dbReference type="SUPFAM" id="SSF56349">
    <property type="entry name" value="DNA breaking-rejoining enzymes"/>
    <property type="match status" value="1"/>
</dbReference>
<gene>
    <name evidence="8" type="ORF">M0638_23420</name>
</gene>
<dbReference type="InterPro" id="IPR011010">
    <property type="entry name" value="DNA_brk_join_enz"/>
</dbReference>
<evidence type="ECO:0000313" key="9">
    <source>
        <dbReference type="Proteomes" id="UP001139516"/>
    </source>
</evidence>